<dbReference type="AlphaFoldDB" id="A0A9J5YIF3"/>
<dbReference type="Proteomes" id="UP000824120">
    <property type="component" value="Chromosome 6"/>
</dbReference>
<evidence type="ECO:0000313" key="2">
    <source>
        <dbReference type="Proteomes" id="UP000824120"/>
    </source>
</evidence>
<proteinExistence type="predicted"/>
<evidence type="ECO:0000313" key="1">
    <source>
        <dbReference type="EMBL" id="KAG5600523.1"/>
    </source>
</evidence>
<dbReference type="EMBL" id="JACXVP010000006">
    <property type="protein sequence ID" value="KAG5600523.1"/>
    <property type="molecule type" value="Genomic_DNA"/>
</dbReference>
<accession>A0A9J5YIF3</accession>
<comment type="caution">
    <text evidence="1">The sequence shown here is derived from an EMBL/GenBank/DDBJ whole genome shotgun (WGS) entry which is preliminary data.</text>
</comment>
<keyword evidence="2" id="KW-1185">Reference proteome</keyword>
<sequence>MFGMAELQLRIGGRPVIDAEMETMAKCYPVSESIAFLCKTGPAFLEPLDDDEATDDEATDNVVDGETNALMVFNGVSHDSSFLSLMSPIDLPHSTPTKPAGEWENVVDLVNKATTDLDDTSNTLDDVATRVGIIETYDPNDTIDHNNDTTMVEVAEENVIHVPPAPAHACLKRLIRPTK</sequence>
<name>A0A9J5YIF3_SOLCO</name>
<organism evidence="1 2">
    <name type="scientific">Solanum commersonii</name>
    <name type="common">Commerson's wild potato</name>
    <name type="synonym">Commerson's nightshade</name>
    <dbReference type="NCBI Taxonomy" id="4109"/>
    <lineage>
        <taxon>Eukaryota</taxon>
        <taxon>Viridiplantae</taxon>
        <taxon>Streptophyta</taxon>
        <taxon>Embryophyta</taxon>
        <taxon>Tracheophyta</taxon>
        <taxon>Spermatophyta</taxon>
        <taxon>Magnoliopsida</taxon>
        <taxon>eudicotyledons</taxon>
        <taxon>Gunneridae</taxon>
        <taxon>Pentapetalae</taxon>
        <taxon>asterids</taxon>
        <taxon>lamiids</taxon>
        <taxon>Solanales</taxon>
        <taxon>Solanaceae</taxon>
        <taxon>Solanoideae</taxon>
        <taxon>Solaneae</taxon>
        <taxon>Solanum</taxon>
    </lineage>
</organism>
<protein>
    <submittedName>
        <fullName evidence="1">Uncharacterized protein</fullName>
    </submittedName>
</protein>
<gene>
    <name evidence="1" type="ORF">H5410_031893</name>
</gene>
<reference evidence="1 2" key="1">
    <citation type="submission" date="2020-09" db="EMBL/GenBank/DDBJ databases">
        <title>De no assembly of potato wild relative species, Solanum commersonii.</title>
        <authorList>
            <person name="Cho K."/>
        </authorList>
    </citation>
    <scope>NUCLEOTIDE SEQUENCE [LARGE SCALE GENOMIC DNA]</scope>
    <source>
        <strain evidence="1">LZ3.2</strain>
        <tissue evidence="1">Leaf</tissue>
    </source>
</reference>